<dbReference type="Pfam" id="PF18152">
    <property type="entry name" value="DAHP_snth_FXD"/>
    <property type="match status" value="1"/>
</dbReference>
<feature type="domain" description="DAHP synthetase I/KDSA" evidence="2">
    <location>
        <begin position="85"/>
        <end position="329"/>
    </location>
</feature>
<dbReference type="Gene3D" id="3.30.70.1140">
    <property type="entry name" value="Phospho-2-dehydro-3-deoxyheptonate aldolase, domain 1"/>
    <property type="match status" value="1"/>
</dbReference>
<sequence>MIIVLRRGTSQQEVDEIVERLKKLGFGAHISKGTERTIIGAIGDERQVNLEEKISVLPFVEKVIPILAPYKLTSREFRSEDTVIEIGKVPIGPGKFVVMAGPCAVESEKQLMETAYRVKEAGATILRAGAFKPRTSPYSFQGLGEKGLKILVKAREETGMPIVTEALGIEELPLVNEYADMIQIGARNMQNFRLLEAAGRLRKPILLKRGMMSTVDELLMSAEYILSQGNYNVVLCERGIRTFESATRNTLDLSCVPLVKKQSHLPIVVDPSHGTGRSELVPAMSYAALAAGADGLLIEVHPNPIEALSDGPQSQDPIQFSTMMAELKKIAGLKGRTI</sequence>
<dbReference type="EMBL" id="MWBQ01000102">
    <property type="protein sequence ID" value="OQA56934.1"/>
    <property type="molecule type" value="Genomic_DNA"/>
</dbReference>
<proteinExistence type="predicted"/>
<dbReference type="NCBIfam" id="TIGR01361">
    <property type="entry name" value="DAHP_synth_Bsub"/>
    <property type="match status" value="1"/>
</dbReference>
<reference evidence="4" key="1">
    <citation type="submission" date="2017-02" db="EMBL/GenBank/DDBJ databases">
        <title>Delving into the versatile metabolic prowess of the omnipresent phylum Bacteroidetes.</title>
        <authorList>
            <person name="Nobu M.K."/>
            <person name="Mei R."/>
            <person name="Narihiro T."/>
            <person name="Kuroda K."/>
            <person name="Liu W.-T."/>
        </authorList>
    </citation>
    <scope>NUCLEOTIDE SEQUENCE</scope>
    <source>
        <strain evidence="4">ADurb.Bin276</strain>
    </source>
</reference>
<dbReference type="InterPro" id="IPR006218">
    <property type="entry name" value="DAHP1/KDSA"/>
</dbReference>
<dbReference type="GO" id="GO:0009073">
    <property type="term" value="P:aromatic amino acid family biosynthetic process"/>
    <property type="evidence" value="ECO:0007669"/>
    <property type="project" value="InterPro"/>
</dbReference>
<dbReference type="NCBIfam" id="NF006421">
    <property type="entry name" value="PRK08673.1"/>
    <property type="match status" value="1"/>
</dbReference>
<dbReference type="Gene3D" id="3.20.20.70">
    <property type="entry name" value="Aldolase class I"/>
    <property type="match status" value="1"/>
</dbReference>
<evidence type="ECO:0000313" key="4">
    <source>
        <dbReference type="EMBL" id="OQA56934.1"/>
    </source>
</evidence>
<dbReference type="GO" id="GO:0016832">
    <property type="term" value="F:aldehyde-lyase activity"/>
    <property type="evidence" value="ECO:0007669"/>
    <property type="project" value="InterPro"/>
</dbReference>
<protein>
    <submittedName>
        <fullName evidence="4">Phospho-2-dehydro-3-deoxyheptonate aldolase</fullName>
        <ecNumber evidence="4">2.5.1.54</ecNumber>
    </submittedName>
</protein>
<evidence type="ECO:0000256" key="1">
    <source>
        <dbReference type="ARBA" id="ARBA00022679"/>
    </source>
</evidence>
<dbReference type="Proteomes" id="UP000485569">
    <property type="component" value="Unassembled WGS sequence"/>
</dbReference>
<dbReference type="PANTHER" id="PTHR43018">
    <property type="entry name" value="PHOSPHO-2-DEHYDRO-3-DEOXYHEPTONATE ALDOLASE"/>
    <property type="match status" value="1"/>
</dbReference>
<evidence type="ECO:0000259" key="2">
    <source>
        <dbReference type="Pfam" id="PF00793"/>
    </source>
</evidence>
<dbReference type="AlphaFoldDB" id="A0A1V5SRH5"/>
<feature type="domain" description="DAHP synthase ferredoxin-like" evidence="3">
    <location>
        <begin position="1"/>
        <end position="67"/>
    </location>
</feature>
<organism evidence="4">
    <name type="scientific">Candidatus Atribacter allofermentans</name>
    <dbReference type="NCBI Taxonomy" id="1852833"/>
    <lineage>
        <taxon>Bacteria</taxon>
        <taxon>Pseudomonadati</taxon>
        <taxon>Atribacterota</taxon>
        <taxon>Atribacteria</taxon>
        <taxon>Atribacterales</taxon>
        <taxon>Atribacteraceae</taxon>
        <taxon>Atribacter</taxon>
    </lineage>
</organism>
<gene>
    <name evidence="4" type="primary">aroF_2</name>
    <name evidence="4" type="ORF">BWY41_01400</name>
</gene>
<dbReference type="InterPro" id="IPR041071">
    <property type="entry name" value="DAHP_snth_FXD"/>
</dbReference>
<evidence type="ECO:0000259" key="3">
    <source>
        <dbReference type="Pfam" id="PF18152"/>
    </source>
</evidence>
<dbReference type="InterPro" id="IPR052899">
    <property type="entry name" value="Class-I_DAHP_synthase"/>
</dbReference>
<dbReference type="NCBIfam" id="NF009239">
    <property type="entry name" value="PRK12595.1"/>
    <property type="match status" value="1"/>
</dbReference>
<accession>A0A1V5SRH5</accession>
<name>A0A1V5SRH5_9BACT</name>
<keyword evidence="1 4" id="KW-0808">Transferase</keyword>
<dbReference type="EC" id="2.5.1.54" evidence="4"/>
<dbReference type="InterPro" id="IPR006268">
    <property type="entry name" value="DAHP_syn_2"/>
</dbReference>
<dbReference type="GO" id="GO:0003849">
    <property type="term" value="F:3-deoxy-7-phosphoheptulonate synthase activity"/>
    <property type="evidence" value="ECO:0007669"/>
    <property type="project" value="UniProtKB-EC"/>
</dbReference>
<dbReference type="PANTHER" id="PTHR43018:SF2">
    <property type="entry name" value="PHOSPHO-2-DEHYDRO-3-DEOXYHEPTONATE ALDOLASE"/>
    <property type="match status" value="1"/>
</dbReference>
<dbReference type="SUPFAM" id="SSF51569">
    <property type="entry name" value="Aldolase"/>
    <property type="match status" value="1"/>
</dbReference>
<dbReference type="InterPro" id="IPR013785">
    <property type="entry name" value="Aldolase_TIM"/>
</dbReference>
<dbReference type="Pfam" id="PF00793">
    <property type="entry name" value="DAHP_synth_1"/>
    <property type="match status" value="1"/>
</dbReference>
<comment type="caution">
    <text evidence="4">The sequence shown here is derived from an EMBL/GenBank/DDBJ whole genome shotgun (WGS) entry which is preliminary data.</text>
</comment>